<feature type="region of interest" description="Disordered" evidence="1">
    <location>
        <begin position="1"/>
        <end position="25"/>
    </location>
</feature>
<accession>A0A9E7EXY8</accession>
<evidence type="ECO:0000313" key="2">
    <source>
        <dbReference type="EMBL" id="URD86065.1"/>
    </source>
</evidence>
<dbReference type="EMBL" id="CP097504">
    <property type="protein sequence ID" value="URD86065.1"/>
    <property type="molecule type" value="Genomic_DNA"/>
</dbReference>
<name>A0A9E7EXY8_9LILI</name>
<evidence type="ECO:0000256" key="1">
    <source>
        <dbReference type="SAM" id="MobiDB-lite"/>
    </source>
</evidence>
<dbReference type="Proteomes" id="UP001055439">
    <property type="component" value="Chromosome 2"/>
</dbReference>
<dbReference type="AlphaFoldDB" id="A0A9E7EXY8"/>
<keyword evidence="3" id="KW-1185">Reference proteome</keyword>
<gene>
    <name evidence="2" type="ORF">MUK42_10872</name>
</gene>
<evidence type="ECO:0000313" key="3">
    <source>
        <dbReference type="Proteomes" id="UP001055439"/>
    </source>
</evidence>
<protein>
    <submittedName>
        <fullName evidence="2">Uncharacterized protein</fullName>
    </submittedName>
</protein>
<reference evidence="2" key="1">
    <citation type="submission" date="2022-05" db="EMBL/GenBank/DDBJ databases">
        <title>The Musa troglodytarum L. genome provides insights into the mechanism of non-climacteric behaviour and enrichment of carotenoids.</title>
        <authorList>
            <person name="Wang J."/>
        </authorList>
    </citation>
    <scope>NUCLEOTIDE SEQUENCE</scope>
    <source>
        <tissue evidence="2">Leaf</tissue>
    </source>
</reference>
<sequence>MEGQHKRTRSPLPRPRAVREKENESNKVVQELLGWERHSPADLSSALGPNHWQPPSGGRCYITDEEKLGTVTLLSVEDKLL</sequence>
<organism evidence="2 3">
    <name type="scientific">Musa troglodytarum</name>
    <name type="common">fe'i banana</name>
    <dbReference type="NCBI Taxonomy" id="320322"/>
    <lineage>
        <taxon>Eukaryota</taxon>
        <taxon>Viridiplantae</taxon>
        <taxon>Streptophyta</taxon>
        <taxon>Embryophyta</taxon>
        <taxon>Tracheophyta</taxon>
        <taxon>Spermatophyta</taxon>
        <taxon>Magnoliopsida</taxon>
        <taxon>Liliopsida</taxon>
        <taxon>Zingiberales</taxon>
        <taxon>Musaceae</taxon>
        <taxon>Musa</taxon>
    </lineage>
</organism>
<proteinExistence type="predicted"/>
<dbReference type="OrthoDB" id="802196at2759"/>